<name>A0A1Z3HKB5_9CYAN</name>
<proteinExistence type="predicted"/>
<dbReference type="InterPro" id="IPR045618">
    <property type="entry name" value="DUF6444"/>
</dbReference>
<accession>A0A1Z3HKB5</accession>
<evidence type="ECO:0000259" key="2">
    <source>
        <dbReference type="Pfam" id="PF20042"/>
    </source>
</evidence>
<feature type="region of interest" description="Disordered" evidence="1">
    <location>
        <begin position="56"/>
        <end position="105"/>
    </location>
</feature>
<reference evidence="3 4" key="1">
    <citation type="journal article" date="2016" name="Biochim. Biophys. Acta">
        <title>Characterization of red-shifted phycobilisomes isolated from the chlorophyll f-containing cyanobacterium Halomicronema hongdechloris.</title>
        <authorList>
            <person name="Li Y."/>
            <person name="Lin Y."/>
            <person name="Garvey C.J."/>
            <person name="Birch D."/>
            <person name="Corkery R.W."/>
            <person name="Loughlin P.C."/>
            <person name="Scheer H."/>
            <person name="Willows R.D."/>
            <person name="Chen M."/>
        </authorList>
    </citation>
    <scope>NUCLEOTIDE SEQUENCE [LARGE SCALE GENOMIC DNA]</scope>
    <source>
        <strain evidence="3 4">C2206</strain>
    </source>
</reference>
<feature type="compositionally biased region" description="Basic and acidic residues" evidence="1">
    <location>
        <begin position="75"/>
        <end position="85"/>
    </location>
</feature>
<dbReference type="AlphaFoldDB" id="A0A1Z3HKB5"/>
<keyword evidence="4" id="KW-1185">Reference proteome</keyword>
<feature type="compositionally biased region" description="Basic residues" evidence="1">
    <location>
        <begin position="86"/>
        <end position="99"/>
    </location>
</feature>
<evidence type="ECO:0000256" key="1">
    <source>
        <dbReference type="SAM" id="MobiDB-lite"/>
    </source>
</evidence>
<dbReference type="KEGG" id="hhg:XM38_014660"/>
<dbReference type="Pfam" id="PF20042">
    <property type="entry name" value="DUF6444"/>
    <property type="match status" value="1"/>
</dbReference>
<evidence type="ECO:0000313" key="4">
    <source>
        <dbReference type="Proteomes" id="UP000191901"/>
    </source>
</evidence>
<gene>
    <name evidence="3" type="ORF">XM38_014660</name>
</gene>
<organism evidence="3 4">
    <name type="scientific">Halomicronema hongdechloris C2206</name>
    <dbReference type="NCBI Taxonomy" id="1641165"/>
    <lineage>
        <taxon>Bacteria</taxon>
        <taxon>Bacillati</taxon>
        <taxon>Cyanobacteriota</taxon>
        <taxon>Cyanophyceae</taxon>
        <taxon>Nodosilineales</taxon>
        <taxon>Nodosilineaceae</taxon>
        <taxon>Halomicronema</taxon>
    </lineage>
</organism>
<sequence length="105" mass="12414">MTIHPSSELNRSEIDPEEQGARYWYERYCEQRAETERLKERVKALEEQFERLNEKLRKLSERTSETSSQPPSSDGPKKPNRDPQKPQRKRGPKYNHPGKTRNGFG</sequence>
<dbReference type="Proteomes" id="UP000191901">
    <property type="component" value="Chromosome"/>
</dbReference>
<feature type="domain" description="DUF6444" evidence="2">
    <location>
        <begin position="16"/>
        <end position="101"/>
    </location>
</feature>
<dbReference type="EMBL" id="CP021983">
    <property type="protein sequence ID" value="ASC70527.1"/>
    <property type="molecule type" value="Genomic_DNA"/>
</dbReference>
<evidence type="ECO:0000313" key="3">
    <source>
        <dbReference type="EMBL" id="ASC70527.1"/>
    </source>
</evidence>
<protein>
    <recommendedName>
        <fullName evidence="2">DUF6444 domain-containing protein</fullName>
    </recommendedName>
</protein>